<sequence>MASLPLEIKYFNDADAYKKNFQSLMVKIIVGPSSETFYAHEGILTKVDYFDRTLNGEFLESKTREVTLPDDDPQIFSSVLEFLYSEEYSARFKMVGGTKGTKGVKSIPGYNGVELPKHLCAAAMRHAKIYCLADKFGMTNLQKLVLEKLRFCGPLRNINFLEVASYLVANSSDYQGEVSAFLEPYIAGIPDSA</sequence>
<dbReference type="InterPro" id="IPR000210">
    <property type="entry name" value="BTB/POZ_dom"/>
</dbReference>
<evidence type="ECO:0000313" key="2">
    <source>
        <dbReference type="EMBL" id="KAL0637047.1"/>
    </source>
</evidence>
<evidence type="ECO:0000259" key="1">
    <source>
        <dbReference type="PROSITE" id="PS50097"/>
    </source>
</evidence>
<reference evidence="2 3" key="1">
    <citation type="submission" date="2024-02" db="EMBL/GenBank/DDBJ databases">
        <title>Discinaceae phylogenomics.</title>
        <authorList>
            <person name="Dirks A.C."/>
            <person name="James T.Y."/>
        </authorList>
    </citation>
    <scope>NUCLEOTIDE SEQUENCE [LARGE SCALE GENOMIC DNA]</scope>
    <source>
        <strain evidence="2 3">ACD0624</strain>
    </source>
</reference>
<name>A0ABR3GMS4_9PEZI</name>
<proteinExistence type="predicted"/>
<dbReference type="PANTHER" id="PTHR47843">
    <property type="entry name" value="BTB DOMAIN-CONTAINING PROTEIN-RELATED"/>
    <property type="match status" value="1"/>
</dbReference>
<dbReference type="EMBL" id="JBBBZM010000039">
    <property type="protein sequence ID" value="KAL0637047.1"/>
    <property type="molecule type" value="Genomic_DNA"/>
</dbReference>
<protein>
    <recommendedName>
        <fullName evidence="1">BTB domain-containing protein</fullName>
    </recommendedName>
</protein>
<gene>
    <name evidence="2" type="ORF">Q9L58_003869</name>
</gene>
<feature type="domain" description="BTB" evidence="1">
    <location>
        <begin position="24"/>
        <end position="92"/>
    </location>
</feature>
<evidence type="ECO:0000313" key="3">
    <source>
        <dbReference type="Proteomes" id="UP001447188"/>
    </source>
</evidence>
<dbReference type="Pfam" id="PF00651">
    <property type="entry name" value="BTB"/>
    <property type="match status" value="1"/>
</dbReference>
<dbReference type="SUPFAM" id="SSF54695">
    <property type="entry name" value="POZ domain"/>
    <property type="match status" value="1"/>
</dbReference>
<dbReference type="PROSITE" id="PS50097">
    <property type="entry name" value="BTB"/>
    <property type="match status" value="1"/>
</dbReference>
<organism evidence="2 3">
    <name type="scientific">Discina gigas</name>
    <dbReference type="NCBI Taxonomy" id="1032678"/>
    <lineage>
        <taxon>Eukaryota</taxon>
        <taxon>Fungi</taxon>
        <taxon>Dikarya</taxon>
        <taxon>Ascomycota</taxon>
        <taxon>Pezizomycotina</taxon>
        <taxon>Pezizomycetes</taxon>
        <taxon>Pezizales</taxon>
        <taxon>Discinaceae</taxon>
        <taxon>Discina</taxon>
    </lineage>
</organism>
<dbReference type="PANTHER" id="PTHR47843:SF5">
    <property type="entry name" value="BTB_POZ DOMAIN PROTEIN"/>
    <property type="match status" value="1"/>
</dbReference>
<dbReference type="Gene3D" id="3.30.710.10">
    <property type="entry name" value="Potassium Channel Kv1.1, Chain A"/>
    <property type="match status" value="1"/>
</dbReference>
<dbReference type="InterPro" id="IPR011333">
    <property type="entry name" value="SKP1/BTB/POZ_sf"/>
</dbReference>
<comment type="caution">
    <text evidence="2">The sequence shown here is derived from an EMBL/GenBank/DDBJ whole genome shotgun (WGS) entry which is preliminary data.</text>
</comment>
<dbReference type="Proteomes" id="UP001447188">
    <property type="component" value="Unassembled WGS sequence"/>
</dbReference>
<keyword evidence="3" id="KW-1185">Reference proteome</keyword>
<dbReference type="CDD" id="cd18186">
    <property type="entry name" value="BTB_POZ_ZBTB_KLHL-like"/>
    <property type="match status" value="1"/>
</dbReference>
<accession>A0ABR3GMS4</accession>